<dbReference type="PIRSF" id="PIRSF016184">
    <property type="entry name" value="PhzC_PhzF"/>
    <property type="match status" value="1"/>
</dbReference>
<evidence type="ECO:0000313" key="2">
    <source>
        <dbReference type="EMBL" id="UNZ06310.1"/>
    </source>
</evidence>
<organism evidence="2 3">
    <name type="scientific">Streptomyces rimosus subsp. rimosus</name>
    <dbReference type="NCBI Taxonomy" id="132474"/>
    <lineage>
        <taxon>Bacteria</taxon>
        <taxon>Bacillati</taxon>
        <taxon>Actinomycetota</taxon>
        <taxon>Actinomycetes</taxon>
        <taxon>Kitasatosporales</taxon>
        <taxon>Streptomycetaceae</taxon>
        <taxon>Streptomyces</taxon>
    </lineage>
</organism>
<proteinExistence type="predicted"/>
<accession>A0ABY3Z8N7</accession>
<dbReference type="SUPFAM" id="SSF54506">
    <property type="entry name" value="Diaminopimelate epimerase-like"/>
    <property type="match status" value="1"/>
</dbReference>
<feature type="region of interest" description="Disordered" evidence="1">
    <location>
        <begin position="202"/>
        <end position="230"/>
    </location>
</feature>
<dbReference type="Proteomes" id="UP000829494">
    <property type="component" value="Chromosome"/>
</dbReference>
<keyword evidence="3" id="KW-1185">Reference proteome</keyword>
<dbReference type="GeneID" id="66854555"/>
<reference evidence="2 3" key="1">
    <citation type="submission" date="2022-03" db="EMBL/GenBank/DDBJ databases">
        <title>Complete genome of Streptomyces rimosus ssp. rimosus R7 (=ATCC 10970).</title>
        <authorList>
            <person name="Beganovic S."/>
            <person name="Ruckert C."/>
            <person name="Busche T."/>
            <person name="Kalinowski J."/>
            <person name="Wittmann C."/>
        </authorList>
    </citation>
    <scope>NUCLEOTIDE SEQUENCE [LARGE SCALE GENOMIC DNA]</scope>
    <source>
        <strain evidence="2 3">R7</strain>
    </source>
</reference>
<dbReference type="RefSeq" id="WP_003986723.1">
    <property type="nucleotide sequence ID" value="NZ_CP043497.1"/>
</dbReference>
<name>A0ABY3Z8N7_STRRM</name>
<evidence type="ECO:0000313" key="3">
    <source>
        <dbReference type="Proteomes" id="UP000829494"/>
    </source>
</evidence>
<evidence type="ECO:0000256" key="1">
    <source>
        <dbReference type="SAM" id="MobiDB-lite"/>
    </source>
</evidence>
<dbReference type="Gene3D" id="3.10.310.10">
    <property type="entry name" value="Diaminopimelate Epimerase, Chain A, domain 1"/>
    <property type="match status" value="2"/>
</dbReference>
<gene>
    <name evidence="2" type="ORF">SRIMR7_29590</name>
</gene>
<dbReference type="InterPro" id="IPR003719">
    <property type="entry name" value="Phenazine_PhzF-like"/>
</dbReference>
<protein>
    <submittedName>
        <fullName evidence="2">Phenazine biosynthesis-like protein</fullName>
    </submittedName>
</protein>
<sequence length="230" mass="24525">MIPTRPAHALDVVRVFCGPDGQGGNPLGVIPDGAAVPDQAARRAVAAELGFSETVFIDDADSGRLDIHTPSVRLPFAGHPLVGTAWLLRHLGRPVDVLRPSAGAVPVMYDGADVVWVRGRPEWSAGRRTEEYATPADVDALDGPPPGEGPLYVWAWRDRDAGTVRARYFPRRGDGIVEDEATGAAALTLTHELGRALDIRQGTGSRIRTRPYPDGTIALGGSVRPVPPRP</sequence>
<dbReference type="Pfam" id="PF02567">
    <property type="entry name" value="PhzC-PhzF"/>
    <property type="match status" value="1"/>
</dbReference>
<dbReference type="EMBL" id="CP094298">
    <property type="protein sequence ID" value="UNZ06310.1"/>
    <property type="molecule type" value="Genomic_DNA"/>
</dbReference>